<dbReference type="PANTHER" id="PTHR11537">
    <property type="entry name" value="VOLTAGE-GATED POTASSIUM CHANNEL"/>
    <property type="match status" value="1"/>
</dbReference>
<evidence type="ECO:0000256" key="8">
    <source>
        <dbReference type="SAM" id="Phobius"/>
    </source>
</evidence>
<keyword evidence="4 8" id="KW-1133">Transmembrane helix</keyword>
<dbReference type="EMBL" id="JAPFRF010000012">
    <property type="protein sequence ID" value="KAJ7313756.1"/>
    <property type="molecule type" value="Genomic_DNA"/>
</dbReference>
<dbReference type="Proteomes" id="UP001142489">
    <property type="component" value="Unassembled WGS sequence"/>
</dbReference>
<dbReference type="GO" id="GO:0001508">
    <property type="term" value="P:action potential"/>
    <property type="evidence" value="ECO:0007669"/>
    <property type="project" value="TreeGrafter"/>
</dbReference>
<dbReference type="InterPro" id="IPR028325">
    <property type="entry name" value="VG_K_chnl"/>
</dbReference>
<keyword evidence="7" id="KW-0407">Ion channel</keyword>
<evidence type="ECO:0000313" key="10">
    <source>
        <dbReference type="EMBL" id="KAJ7313756.1"/>
    </source>
</evidence>
<evidence type="ECO:0000256" key="3">
    <source>
        <dbReference type="ARBA" id="ARBA00022692"/>
    </source>
</evidence>
<dbReference type="GO" id="GO:0005251">
    <property type="term" value="F:delayed rectifier potassium channel activity"/>
    <property type="evidence" value="ECO:0007669"/>
    <property type="project" value="TreeGrafter"/>
</dbReference>
<dbReference type="InterPro" id="IPR027359">
    <property type="entry name" value="Volt_channel_dom_sf"/>
</dbReference>
<gene>
    <name evidence="10" type="ORF">JRQ81_005422</name>
</gene>
<dbReference type="Pfam" id="PF02214">
    <property type="entry name" value="BTB_2"/>
    <property type="match status" value="1"/>
</dbReference>
<dbReference type="PRINTS" id="PR00169">
    <property type="entry name" value="KCHANNEL"/>
</dbReference>
<keyword evidence="3 8" id="KW-0812">Transmembrane</keyword>
<evidence type="ECO:0000256" key="7">
    <source>
        <dbReference type="ARBA" id="ARBA00023303"/>
    </source>
</evidence>
<feature type="transmembrane region" description="Helical" evidence="8">
    <location>
        <begin position="159"/>
        <end position="177"/>
    </location>
</feature>
<dbReference type="InterPro" id="IPR011333">
    <property type="entry name" value="SKP1/BTB/POZ_sf"/>
</dbReference>
<organism evidence="10 11">
    <name type="scientific">Phrynocephalus forsythii</name>
    <dbReference type="NCBI Taxonomy" id="171643"/>
    <lineage>
        <taxon>Eukaryota</taxon>
        <taxon>Metazoa</taxon>
        <taxon>Chordata</taxon>
        <taxon>Craniata</taxon>
        <taxon>Vertebrata</taxon>
        <taxon>Euteleostomi</taxon>
        <taxon>Lepidosauria</taxon>
        <taxon>Squamata</taxon>
        <taxon>Bifurcata</taxon>
        <taxon>Unidentata</taxon>
        <taxon>Episquamata</taxon>
        <taxon>Toxicofera</taxon>
        <taxon>Iguania</taxon>
        <taxon>Acrodonta</taxon>
        <taxon>Agamidae</taxon>
        <taxon>Agaminae</taxon>
        <taxon>Phrynocephalus</taxon>
    </lineage>
</organism>
<dbReference type="FunFam" id="3.30.710.10:FF:000146">
    <property type="entry name" value="Potassium voltage-gated channel subfamily A member 3"/>
    <property type="match status" value="1"/>
</dbReference>
<keyword evidence="6 8" id="KW-0472">Membrane</keyword>
<dbReference type="InterPro" id="IPR000210">
    <property type="entry name" value="BTB/POZ_dom"/>
</dbReference>
<keyword evidence="11" id="KW-1185">Reference proteome</keyword>
<evidence type="ECO:0000256" key="1">
    <source>
        <dbReference type="ARBA" id="ARBA00004141"/>
    </source>
</evidence>
<sequence>MEKLLPLPGGDDEPVVPYEGHPHKDCCERVVINVSGLRFETQVKTLRQFPNTLLGDPRRRLHYYDPLRNEYFFDRNRPCFDSILYYYQSGGRLRRPANIPIDVFLEELKFYQLGDEALTKFRDDEGFIKEEEQPMPDRAFLKQVWLLFEHPETSQGARIIAVISVLVILISIVIFCLETLPEFRDERDTTLPVSHYISIMSTIFSYTCLQHLLFLPFSSDVALETHLVPHNALCFLHF</sequence>
<evidence type="ECO:0000259" key="9">
    <source>
        <dbReference type="SMART" id="SM00225"/>
    </source>
</evidence>
<name>A0A9Q0XGC6_9SAUR</name>
<evidence type="ECO:0000256" key="5">
    <source>
        <dbReference type="ARBA" id="ARBA00023065"/>
    </source>
</evidence>
<feature type="domain" description="BTB" evidence="9">
    <location>
        <begin position="28"/>
        <end position="128"/>
    </location>
</feature>
<accession>A0A9Q0XGC6</accession>
<dbReference type="AlphaFoldDB" id="A0A9Q0XGC6"/>
<dbReference type="SMART" id="SM00225">
    <property type="entry name" value="BTB"/>
    <property type="match status" value="1"/>
</dbReference>
<dbReference type="OrthoDB" id="415460at2759"/>
<dbReference type="GO" id="GO:0051260">
    <property type="term" value="P:protein homooligomerization"/>
    <property type="evidence" value="ECO:0007669"/>
    <property type="project" value="InterPro"/>
</dbReference>
<dbReference type="InterPro" id="IPR003972">
    <property type="entry name" value="K_chnl_volt-dep_Kv1"/>
</dbReference>
<reference evidence="10" key="1">
    <citation type="journal article" date="2023" name="DNA Res.">
        <title>Chromosome-level genome assembly of Phrynocephalus forsythii using third-generation DNA sequencing and Hi-C analysis.</title>
        <authorList>
            <person name="Qi Y."/>
            <person name="Zhao W."/>
            <person name="Zhao Y."/>
            <person name="Niu C."/>
            <person name="Cao S."/>
            <person name="Zhang Y."/>
        </authorList>
    </citation>
    <scope>NUCLEOTIDE SEQUENCE</scope>
    <source>
        <tissue evidence="10">Muscle</tissue>
    </source>
</reference>
<dbReference type="Gene3D" id="3.30.710.10">
    <property type="entry name" value="Potassium Channel Kv1.1, Chain A"/>
    <property type="match status" value="1"/>
</dbReference>
<evidence type="ECO:0000256" key="6">
    <source>
        <dbReference type="ARBA" id="ARBA00023136"/>
    </source>
</evidence>
<dbReference type="PANTHER" id="PTHR11537:SF155">
    <property type="entry name" value="POTASSIUM VOLTAGE-GATED CHANNEL SUBFAMILY A MEMBER 7"/>
    <property type="match status" value="1"/>
</dbReference>
<dbReference type="InterPro" id="IPR003131">
    <property type="entry name" value="T1-type_BTB"/>
</dbReference>
<evidence type="ECO:0000256" key="4">
    <source>
        <dbReference type="ARBA" id="ARBA00022989"/>
    </source>
</evidence>
<dbReference type="PRINTS" id="PR01496">
    <property type="entry name" value="SHAKERCHANEL"/>
</dbReference>
<keyword evidence="2" id="KW-0813">Transport</keyword>
<dbReference type="GO" id="GO:0008076">
    <property type="term" value="C:voltage-gated potassium channel complex"/>
    <property type="evidence" value="ECO:0007669"/>
    <property type="project" value="InterPro"/>
</dbReference>
<protein>
    <recommendedName>
        <fullName evidence="9">BTB domain-containing protein</fullName>
    </recommendedName>
</protein>
<comment type="caution">
    <text evidence="10">The sequence shown here is derived from an EMBL/GenBank/DDBJ whole genome shotgun (WGS) entry which is preliminary data.</text>
</comment>
<evidence type="ECO:0000256" key="2">
    <source>
        <dbReference type="ARBA" id="ARBA00022448"/>
    </source>
</evidence>
<dbReference type="Gene3D" id="1.20.120.350">
    <property type="entry name" value="Voltage-gated potassium channels. Chain C"/>
    <property type="match status" value="1"/>
</dbReference>
<dbReference type="SUPFAM" id="SSF54695">
    <property type="entry name" value="POZ domain"/>
    <property type="match status" value="1"/>
</dbReference>
<evidence type="ECO:0000313" key="11">
    <source>
        <dbReference type="Proteomes" id="UP001142489"/>
    </source>
</evidence>
<keyword evidence="5" id="KW-0406">Ion transport</keyword>
<comment type="subcellular location">
    <subcellularLocation>
        <location evidence="1">Membrane</location>
        <topology evidence="1">Multi-pass membrane protein</topology>
    </subcellularLocation>
</comment>
<proteinExistence type="predicted"/>